<accession>A0A224YAL2</accession>
<sequence length="251" mass="28458">MSVSEQDDLAALGCILGHLFNAMKTEDGANLIRLQGILSQLPRSVLGPYSVYRDTIRLFAKRFPDRIVAAKDKVYTSAGLWKKLFGKKHRKPAGQQQHLASGDAPGELHNVAGKVSKLLMLYGFIDLEPPHRVSIFFDKRFFDGNRHYDLTKSWLKVGDHVLLNAVRSPPGYRAKYQATRIEVAKKNETEPCAESDVERNGWRRDLRVSRHHPGCEAEPRVHSVWPGQQTLHLLNHRQRGQVPAQAWQELG</sequence>
<dbReference type="AlphaFoldDB" id="A0A224YAL2"/>
<reference evidence="1" key="1">
    <citation type="journal article" date="2017" name="Parasit. Vectors">
        <title>Sialotranscriptomics of Rhipicephalus zambeziensis reveals intricate expression profiles of secretory proteins and suggests tight temporal transcriptional regulation during blood-feeding.</title>
        <authorList>
            <person name="de Castro M.H."/>
            <person name="de Klerk D."/>
            <person name="Pienaar R."/>
            <person name="Rees D.J.G."/>
            <person name="Mans B.J."/>
        </authorList>
    </citation>
    <scope>NUCLEOTIDE SEQUENCE</scope>
    <source>
        <tissue evidence="1">Salivary glands</tissue>
    </source>
</reference>
<organism evidence="1">
    <name type="scientific">Rhipicephalus zambeziensis</name>
    <dbReference type="NCBI Taxonomy" id="60191"/>
    <lineage>
        <taxon>Eukaryota</taxon>
        <taxon>Metazoa</taxon>
        <taxon>Ecdysozoa</taxon>
        <taxon>Arthropoda</taxon>
        <taxon>Chelicerata</taxon>
        <taxon>Arachnida</taxon>
        <taxon>Acari</taxon>
        <taxon>Parasitiformes</taxon>
        <taxon>Ixodida</taxon>
        <taxon>Ixodoidea</taxon>
        <taxon>Ixodidae</taxon>
        <taxon>Rhipicephalinae</taxon>
        <taxon>Rhipicephalus</taxon>
        <taxon>Rhipicephalus</taxon>
    </lineage>
</organism>
<proteinExistence type="predicted"/>
<name>A0A224YAL2_9ACAR</name>
<evidence type="ECO:0000313" key="1">
    <source>
        <dbReference type="EMBL" id="MAA13925.1"/>
    </source>
</evidence>
<protein>
    <submittedName>
        <fullName evidence="1">Uncharacterized protein</fullName>
    </submittedName>
</protein>
<dbReference type="EMBL" id="GFPF01002779">
    <property type="protein sequence ID" value="MAA13925.1"/>
    <property type="molecule type" value="Transcribed_RNA"/>
</dbReference>